<feature type="compositionally biased region" description="Basic residues" evidence="11">
    <location>
        <begin position="1760"/>
        <end position="1769"/>
    </location>
</feature>
<feature type="transmembrane region" description="Helical" evidence="12">
    <location>
        <begin position="719"/>
        <end position="742"/>
    </location>
</feature>
<accession>A0A9W9YGG6</accession>
<keyword evidence="3 12" id="KW-0812">Transmembrane</keyword>
<evidence type="ECO:0000256" key="10">
    <source>
        <dbReference type="ARBA" id="ARBA00023303"/>
    </source>
</evidence>
<name>A0A9W9YGG6_9CNID</name>
<feature type="transmembrane region" description="Helical" evidence="12">
    <location>
        <begin position="1518"/>
        <end position="1539"/>
    </location>
</feature>
<feature type="transmembrane region" description="Helical" evidence="12">
    <location>
        <begin position="754"/>
        <end position="775"/>
    </location>
</feature>
<evidence type="ECO:0000313" key="15">
    <source>
        <dbReference type="Proteomes" id="UP001163046"/>
    </source>
</evidence>
<dbReference type="GO" id="GO:0070509">
    <property type="term" value="P:calcium ion import"/>
    <property type="evidence" value="ECO:0007669"/>
    <property type="project" value="TreeGrafter"/>
</dbReference>
<feature type="compositionally biased region" description="Polar residues" evidence="11">
    <location>
        <begin position="1570"/>
        <end position="1579"/>
    </location>
</feature>
<reference evidence="14" key="1">
    <citation type="submission" date="2023-01" db="EMBL/GenBank/DDBJ databases">
        <title>Genome assembly of the deep-sea coral Lophelia pertusa.</title>
        <authorList>
            <person name="Herrera S."/>
            <person name="Cordes E."/>
        </authorList>
    </citation>
    <scope>NUCLEOTIDE SEQUENCE</scope>
    <source>
        <strain evidence="14">USNM1676648</strain>
        <tissue evidence="14">Polyp</tissue>
    </source>
</reference>
<feature type="region of interest" description="Disordered" evidence="11">
    <location>
        <begin position="827"/>
        <end position="847"/>
    </location>
</feature>
<dbReference type="Gene3D" id="1.10.287.70">
    <property type="match status" value="4"/>
</dbReference>
<dbReference type="GO" id="GO:0086010">
    <property type="term" value="P:membrane depolarization during action potential"/>
    <property type="evidence" value="ECO:0007669"/>
    <property type="project" value="TreeGrafter"/>
</dbReference>
<keyword evidence="9" id="KW-0325">Glycoprotein</keyword>
<dbReference type="PANTHER" id="PTHR10037:SF230">
    <property type="entry name" value="CA[2+]-CHANNEL PROTEIN ALPHA[[1]] SUBUNIT T, ISOFORM F"/>
    <property type="match status" value="1"/>
</dbReference>
<feature type="transmembrane region" description="Helical" evidence="12">
    <location>
        <begin position="218"/>
        <end position="238"/>
    </location>
</feature>
<feature type="compositionally biased region" description="Basic and acidic residues" evidence="11">
    <location>
        <begin position="1770"/>
        <end position="1785"/>
    </location>
</feature>
<dbReference type="FunFam" id="1.10.287.70:FF:000018">
    <property type="entry name" value="Voltage-dependent T-type calcium channel subunit alpha"/>
    <property type="match status" value="1"/>
</dbReference>
<feature type="region of interest" description="Disordered" evidence="11">
    <location>
        <begin position="1719"/>
        <end position="1821"/>
    </location>
</feature>
<feature type="transmembrane region" description="Helical" evidence="12">
    <location>
        <begin position="1123"/>
        <end position="1142"/>
    </location>
</feature>
<proteinExistence type="predicted"/>
<dbReference type="SUPFAM" id="SSF81324">
    <property type="entry name" value="Voltage-gated potassium channels"/>
    <property type="match status" value="4"/>
</dbReference>
<feature type="transmembrane region" description="Helical" evidence="12">
    <location>
        <begin position="1297"/>
        <end position="1319"/>
    </location>
</feature>
<evidence type="ECO:0000256" key="4">
    <source>
        <dbReference type="ARBA" id="ARBA00022737"/>
    </source>
</evidence>
<feature type="transmembrane region" description="Helical" evidence="12">
    <location>
        <begin position="90"/>
        <end position="113"/>
    </location>
</feature>
<dbReference type="Pfam" id="PF00520">
    <property type="entry name" value="Ion_trans"/>
    <property type="match status" value="4"/>
</dbReference>
<dbReference type="EMBL" id="MU827778">
    <property type="protein sequence ID" value="KAJ7340349.1"/>
    <property type="molecule type" value="Genomic_DNA"/>
</dbReference>
<feature type="transmembrane region" description="Helical" evidence="12">
    <location>
        <begin position="985"/>
        <end position="1003"/>
    </location>
</feature>
<dbReference type="GO" id="GO:0043005">
    <property type="term" value="C:neuron projection"/>
    <property type="evidence" value="ECO:0007669"/>
    <property type="project" value="TreeGrafter"/>
</dbReference>
<feature type="domain" description="Ion transport" evidence="13">
    <location>
        <begin position="2"/>
        <end position="291"/>
    </location>
</feature>
<dbReference type="Gene3D" id="1.20.120.350">
    <property type="entry name" value="Voltage-gated potassium channels. Chain C"/>
    <property type="match status" value="4"/>
</dbReference>
<comment type="caution">
    <text evidence="14">The sequence shown here is derived from an EMBL/GenBank/DDBJ whole genome shotgun (WGS) entry which is preliminary data.</text>
</comment>
<evidence type="ECO:0000256" key="9">
    <source>
        <dbReference type="ARBA" id="ARBA00023180"/>
    </source>
</evidence>
<feature type="transmembrane region" description="Helical" evidence="12">
    <location>
        <begin position="1222"/>
        <end position="1245"/>
    </location>
</feature>
<feature type="transmembrane region" description="Helical" evidence="12">
    <location>
        <begin position="598"/>
        <end position="619"/>
    </location>
</feature>
<keyword evidence="5" id="KW-0851">Voltage-gated channel</keyword>
<evidence type="ECO:0000256" key="1">
    <source>
        <dbReference type="ARBA" id="ARBA00004141"/>
    </source>
</evidence>
<evidence type="ECO:0000256" key="5">
    <source>
        <dbReference type="ARBA" id="ARBA00022882"/>
    </source>
</evidence>
<dbReference type="Proteomes" id="UP001163046">
    <property type="component" value="Unassembled WGS sequence"/>
</dbReference>
<feature type="compositionally biased region" description="Polar residues" evidence="11">
    <location>
        <begin position="1677"/>
        <end position="1688"/>
    </location>
</feature>
<dbReference type="GO" id="GO:0008332">
    <property type="term" value="F:low voltage-gated calcium channel activity"/>
    <property type="evidence" value="ECO:0007669"/>
    <property type="project" value="TreeGrafter"/>
</dbReference>
<keyword evidence="2" id="KW-0813">Transport</keyword>
<dbReference type="PANTHER" id="PTHR10037">
    <property type="entry name" value="VOLTAGE-GATED CATION CHANNEL CALCIUM AND SODIUM"/>
    <property type="match status" value="1"/>
</dbReference>
<organism evidence="14 15">
    <name type="scientific">Desmophyllum pertusum</name>
    <dbReference type="NCBI Taxonomy" id="174260"/>
    <lineage>
        <taxon>Eukaryota</taxon>
        <taxon>Metazoa</taxon>
        <taxon>Cnidaria</taxon>
        <taxon>Anthozoa</taxon>
        <taxon>Hexacorallia</taxon>
        <taxon>Scleractinia</taxon>
        <taxon>Caryophylliina</taxon>
        <taxon>Caryophylliidae</taxon>
        <taxon>Desmophyllum</taxon>
    </lineage>
</organism>
<dbReference type="FunFam" id="1.20.120.350:FF:000008">
    <property type="entry name" value="Voltage-dependent T-type calcium channel subunit alpha"/>
    <property type="match status" value="1"/>
</dbReference>
<feature type="transmembrane region" description="Helical" evidence="12">
    <location>
        <begin position="1023"/>
        <end position="1044"/>
    </location>
</feature>
<feature type="compositionally biased region" description="Basic and acidic residues" evidence="11">
    <location>
        <begin position="1689"/>
        <end position="1699"/>
    </location>
</feature>
<feature type="domain" description="Ion transport" evidence="13">
    <location>
        <begin position="983"/>
        <end position="1252"/>
    </location>
</feature>
<feature type="transmembrane region" description="Helical" evidence="12">
    <location>
        <begin position="1331"/>
        <end position="1349"/>
    </location>
</feature>
<keyword evidence="6 12" id="KW-1133">Transmembrane helix</keyword>
<feature type="domain" description="Ion transport" evidence="13">
    <location>
        <begin position="1298"/>
        <end position="1549"/>
    </location>
</feature>
<protein>
    <recommendedName>
        <fullName evidence="13">Ion transport domain-containing protein</fullName>
    </recommendedName>
</protein>
<keyword evidence="7" id="KW-0406">Ion transport</keyword>
<feature type="compositionally biased region" description="Polar residues" evidence="11">
    <location>
        <begin position="831"/>
        <end position="840"/>
    </location>
</feature>
<evidence type="ECO:0000256" key="3">
    <source>
        <dbReference type="ARBA" id="ARBA00022692"/>
    </source>
</evidence>
<sequence>MEKVIYTFFLAEMLCKWIAMGLFGKLGYFAESWNRLDCFIVAAGTFELLYNKGEYFSAVRAIRVLRPLRAINRVPSIRILVTLLLDTLPMLWNVLAICFFIFAIFGIVAVQLWRGTLRGRCFLDLPLNVSGESYNLTDFYVPSFDNPDFVCAMDGIPGIQICNRQSIPPLKHPISGRECTLSYEGYLNETRRSNNSNNCVNWNQYYSQCRQEGDNPSWGAIGFDNIFIAWVAIFQVITLEGWSDIMYYVQDAHGLWNWIYFVILIVIASYFMTNLCLVVITTQFQETKQRENELLRESRRREGTSTSTIASSRYGKDGCWIEILRYIEHLIRRFKRKIHRRFNWKYCDSANKRTKTSRHRKRRRRKKKLVYHHHHHHHHHHHYHHHVHCTDPKCKCKLGQQFPVHPGSVDVTPNASSVDVQRVQTKRVKPAGNTLTVPGQVPNADKRDNGSGAGAGTIPRISIVTGSSCSVRKEPSSSAHGGEMITKATAAVNINGRSAVADIAAHTFLSAASLSSAAATATASAAAASAIHNVCSCAMEHMEEGIKVDYESECVYEEDAGSESELTDNEIDEEDEQRKETPWSRFRRVCRRNVESKWFMFVIMGAIFLNTLSMGIEYHGQPLKMTEVLEILNYIFTAIFGLEMLLKLMGMGLYGYIKDLFNLFDGFIVIMSIVELFSDGDSSISVLRSFRLLRIFKLVRFLPALRRQLLVMIHTMDNVMTFLALLLLFIFTASILGMNLFGGKYMFKDESGNYTAARANFDDLFWALVTVFQVLTQEDWNTVMYDGMRATSKWAALYFILLMTIGNYILFNLLVAILVEGFANQPEKEGSTCSVRSRSSPGKHDGDYGTCKDMAPYPMITPRVCVSPTTSHDDMTRVNCRKTAEQVHHMRCSFPSLSPKCTLFRDECHASAPVSPASTSPKVPRKTLSFGDTTTMASAREDDVAVVRIQDGSTCCYKRRDWSLYLFSPSNRFRRWMVTLYRNKWFDRVVLTFILFNCIVMALERPDLPSDSTMKKVIDICMYIFLAIFTIEMIIKVIALGFWFGPDTYLRSSWNKMDGFLVVVSWIDVIVSQTTDTQSSILGVLRVFRALRTLRPLRVISRAPGLKIVVETLISSLKPIGNIVLIAATFFIIFGILGVQLFKGKFYYCKDAEYPTVVERSDCQQHGYTWENKEYNFDNLAKALLTLFVFSTKDGWVTIMYDGIDAVGIDKQPIRDNNKWNVLFFVAFLLLAGFVVLNMLVGVVVENFQKCRDLIEKDRVAEREKKRALKLQSEADKEEAEEFPQPRRFFHRICTHGYFDLAISAVIVLNVICMAMEHYNQPEEMNVFLKYANYVFTAIFIVEGVLKIYALGFRKYIRERWNQLDLLIILLSIVGIVLEEMNSQLPINPTIIRVMRVLRIARVLKLLKTAEGIRKLLDTVAEALPQVGNLGLLFLLMFFIFSALGMELFGQIECTDDIPCEGLDKHAHFKNFGVSMLTLFRVSTGDNWNGILKDIINKKRCELDPKPGCTALEHIAPIYFAIFVLATQFVLLNVVVAVLMKHLEEAKEEDSMNSSRDGTDTVLAMQLDGNTGLDTMQGHSSKDGYPGGSGSKTESNNNAMVVLPVVGLVRQSNDSDSSLSSFEQTVQPVRASRNLRQRLPPVDQVQPERSMSLATLRLPPIGSQSSGLNIGGRSAKNDGSSISGFSSPENEKAVKKRMDGQISPRAPIYVMSEDSDLNDSNVEVDHDHSVVFRPVDRDAKSKGSVRSPSPQSSSEDEGKKKKFYFKKPSHKSESTKGKAFKKEPKSTSIVSPESKPVKQGAKPVKPEARWASPVLGVNQGKVEMKLHGTKAKTDNVDQDTSHQMQSYV</sequence>
<evidence type="ECO:0000259" key="13">
    <source>
        <dbReference type="Pfam" id="PF00520"/>
    </source>
</evidence>
<evidence type="ECO:0000256" key="12">
    <source>
        <dbReference type="SAM" id="Phobius"/>
    </source>
</evidence>
<feature type="region of interest" description="Disordered" evidence="11">
    <location>
        <begin position="432"/>
        <end position="457"/>
    </location>
</feature>
<gene>
    <name evidence="14" type="ORF">OS493_003092</name>
</gene>
<dbReference type="InterPro" id="IPR027359">
    <property type="entry name" value="Volt_channel_dom_sf"/>
</dbReference>
<feature type="transmembrane region" description="Helical" evidence="12">
    <location>
        <begin position="795"/>
        <end position="819"/>
    </location>
</feature>
<keyword evidence="8 12" id="KW-0472">Membrane</keyword>
<dbReference type="GO" id="GO:0001518">
    <property type="term" value="C:voltage-gated sodium channel complex"/>
    <property type="evidence" value="ECO:0007669"/>
    <property type="project" value="TreeGrafter"/>
</dbReference>
<dbReference type="InterPro" id="IPR043203">
    <property type="entry name" value="VGCC_Ca_Na"/>
</dbReference>
<feature type="transmembrane region" description="Helical" evidence="12">
    <location>
        <begin position="631"/>
        <end position="648"/>
    </location>
</feature>
<dbReference type="GO" id="GO:0005248">
    <property type="term" value="F:voltage-gated sodium channel activity"/>
    <property type="evidence" value="ECO:0007669"/>
    <property type="project" value="TreeGrafter"/>
</dbReference>
<comment type="subcellular location">
    <subcellularLocation>
        <location evidence="1">Membrane</location>
        <topology evidence="1">Multi-pass membrane protein</topology>
    </subcellularLocation>
</comment>
<dbReference type="FunFam" id="1.20.120.350:FF:000072">
    <property type="entry name" value="Voltage-dependent T-type calcium channel subunit alpha"/>
    <property type="match status" value="1"/>
</dbReference>
<feature type="compositionally biased region" description="Basic and acidic residues" evidence="11">
    <location>
        <begin position="1723"/>
        <end position="1741"/>
    </location>
</feature>
<feature type="compositionally biased region" description="Low complexity" evidence="11">
    <location>
        <begin position="1742"/>
        <end position="1753"/>
    </location>
</feature>
<feature type="region of interest" description="Disordered" evidence="11">
    <location>
        <begin position="1653"/>
        <end position="1700"/>
    </location>
</feature>
<dbReference type="OrthoDB" id="416585at2759"/>
<feature type="transmembrane region" description="Helical" evidence="12">
    <location>
        <begin position="660"/>
        <end position="678"/>
    </location>
</feature>
<keyword evidence="15" id="KW-1185">Reference proteome</keyword>
<evidence type="ECO:0000313" key="14">
    <source>
        <dbReference type="EMBL" id="KAJ7340349.1"/>
    </source>
</evidence>
<feature type="region of interest" description="Disordered" evidence="11">
    <location>
        <begin position="1829"/>
        <end position="1848"/>
    </location>
</feature>
<evidence type="ECO:0000256" key="8">
    <source>
        <dbReference type="ARBA" id="ARBA00023136"/>
    </source>
</evidence>
<dbReference type="InterPro" id="IPR005821">
    <property type="entry name" value="Ion_trans_dom"/>
</dbReference>
<keyword evidence="10" id="KW-0407">Ion channel</keyword>
<feature type="transmembrane region" description="Helical" evidence="12">
    <location>
        <begin position="258"/>
        <end position="280"/>
    </location>
</feature>
<feature type="domain" description="Ion transport" evidence="13">
    <location>
        <begin position="596"/>
        <end position="828"/>
    </location>
</feature>
<feature type="region of interest" description="Disordered" evidence="11">
    <location>
        <begin position="1570"/>
        <end position="1596"/>
    </location>
</feature>
<feature type="transmembrane region" description="Helical" evidence="12">
    <location>
        <begin position="1427"/>
        <end position="1446"/>
    </location>
</feature>
<evidence type="ECO:0000256" key="7">
    <source>
        <dbReference type="ARBA" id="ARBA00023065"/>
    </source>
</evidence>
<evidence type="ECO:0000256" key="2">
    <source>
        <dbReference type="ARBA" id="ARBA00022448"/>
    </source>
</evidence>
<evidence type="ECO:0000256" key="11">
    <source>
        <dbReference type="SAM" id="MobiDB-lite"/>
    </source>
</evidence>
<keyword evidence="4" id="KW-0677">Repeat</keyword>
<dbReference type="FunFam" id="1.20.120.350:FF:000009">
    <property type="entry name" value="Voltage-dependent T-type calcium channel subunit alpha"/>
    <property type="match status" value="1"/>
</dbReference>
<evidence type="ECO:0000256" key="6">
    <source>
        <dbReference type="ARBA" id="ARBA00022989"/>
    </source>
</evidence>
<feature type="region of interest" description="Disordered" evidence="11">
    <location>
        <begin position="352"/>
        <end position="385"/>
    </location>
</feature>